<dbReference type="EMBL" id="JAVRJZ010000009">
    <property type="protein sequence ID" value="KAK2718391.1"/>
    <property type="molecule type" value="Genomic_DNA"/>
</dbReference>
<dbReference type="GO" id="GO:0016192">
    <property type="term" value="P:vesicle-mediated transport"/>
    <property type="evidence" value="ECO:0007669"/>
    <property type="project" value="TreeGrafter"/>
</dbReference>
<dbReference type="GO" id="GO:0030672">
    <property type="term" value="C:synaptic vesicle membrane"/>
    <property type="evidence" value="ECO:0007669"/>
    <property type="project" value="UniProtKB-SubCell"/>
</dbReference>
<organism evidence="15 16">
    <name type="scientific">Artemia franciscana</name>
    <name type="common">Brine shrimp</name>
    <name type="synonym">Artemia sanfranciscana</name>
    <dbReference type="NCBI Taxonomy" id="6661"/>
    <lineage>
        <taxon>Eukaryota</taxon>
        <taxon>Metazoa</taxon>
        <taxon>Ecdysozoa</taxon>
        <taxon>Arthropoda</taxon>
        <taxon>Crustacea</taxon>
        <taxon>Branchiopoda</taxon>
        <taxon>Anostraca</taxon>
        <taxon>Artemiidae</taxon>
        <taxon>Artemia</taxon>
    </lineage>
</organism>
<name>A0AA88LAL9_ARTSF</name>
<evidence type="ECO:0000256" key="10">
    <source>
        <dbReference type="ARBA" id="ARBA00023303"/>
    </source>
</evidence>
<comment type="similarity">
    <text evidence="2">Belongs to the calcium channel flower family.</text>
</comment>
<dbReference type="AlphaFoldDB" id="A0AA88LAL9"/>
<dbReference type="PANTHER" id="PTHR13314:SF2">
    <property type="entry name" value="CALCIUM CHANNEL FLOWER HOMOLOG"/>
    <property type="match status" value="1"/>
</dbReference>
<comment type="caution">
    <text evidence="15">The sequence shown here is derived from an EMBL/GenBank/DDBJ whole genome shotgun (WGS) entry which is preliminary data.</text>
</comment>
<keyword evidence="4" id="KW-0406">Ion transport</keyword>
<keyword evidence="4" id="KW-0109">Calcium transport</keyword>
<sequence length="162" mass="17556">MNNPEVETAPWYLKYGSRGLGTASGILAMFMGIWACITITPICLVAGIFQIFAGFIITLIEAPCCCQFFDFVTVISTRIEQKPLWYKAVLYVLLALPGISMCPSVSTFLGSVAMVAAGAVYAMLSLGKKADRQEMRANAQNLNPESNQTALLVEGNDAWSTN</sequence>
<dbReference type="Proteomes" id="UP001187531">
    <property type="component" value="Unassembled WGS sequence"/>
</dbReference>
<keyword evidence="4" id="KW-0813">Transport</keyword>
<evidence type="ECO:0000313" key="16">
    <source>
        <dbReference type="Proteomes" id="UP001187531"/>
    </source>
</evidence>
<evidence type="ECO:0000256" key="8">
    <source>
        <dbReference type="ARBA" id="ARBA00023136"/>
    </source>
</evidence>
<evidence type="ECO:0000256" key="12">
    <source>
        <dbReference type="ARBA" id="ARBA00034111"/>
    </source>
</evidence>
<evidence type="ECO:0000256" key="6">
    <source>
        <dbReference type="ARBA" id="ARBA00022692"/>
    </source>
</evidence>
<dbReference type="SMART" id="SM01077">
    <property type="entry name" value="Cg6151-P"/>
    <property type="match status" value="1"/>
</dbReference>
<evidence type="ECO:0000256" key="4">
    <source>
        <dbReference type="ARBA" id="ARBA00022568"/>
    </source>
</evidence>
<feature type="transmembrane region" description="Helical" evidence="14">
    <location>
        <begin position="107"/>
        <end position="126"/>
    </location>
</feature>
<dbReference type="Pfam" id="PF10233">
    <property type="entry name" value="Cg6151-P"/>
    <property type="match status" value="1"/>
</dbReference>
<reference evidence="15" key="1">
    <citation type="submission" date="2023-07" db="EMBL/GenBank/DDBJ databases">
        <title>Chromosome-level genome assembly of Artemia franciscana.</title>
        <authorList>
            <person name="Jo E."/>
        </authorList>
    </citation>
    <scope>NUCLEOTIDE SEQUENCE</scope>
    <source>
        <tissue evidence="15">Whole body</tissue>
    </source>
</reference>
<evidence type="ECO:0000256" key="7">
    <source>
        <dbReference type="ARBA" id="ARBA00022989"/>
    </source>
</evidence>
<keyword evidence="8 14" id="KW-0472">Membrane</keyword>
<evidence type="ECO:0000256" key="9">
    <source>
        <dbReference type="ARBA" id="ARBA00023273"/>
    </source>
</evidence>
<dbReference type="InterPro" id="IPR019365">
    <property type="entry name" value="TVP18/Ca-channel_flower"/>
</dbReference>
<evidence type="ECO:0000256" key="1">
    <source>
        <dbReference type="ARBA" id="ARBA00004644"/>
    </source>
</evidence>
<evidence type="ECO:0000256" key="14">
    <source>
        <dbReference type="SAM" id="Phobius"/>
    </source>
</evidence>
<evidence type="ECO:0000256" key="5">
    <source>
        <dbReference type="ARBA" id="ARBA00022673"/>
    </source>
</evidence>
<dbReference type="GO" id="GO:0042734">
    <property type="term" value="C:presynaptic membrane"/>
    <property type="evidence" value="ECO:0007669"/>
    <property type="project" value="UniProtKB-SubCell"/>
</dbReference>
<dbReference type="PANTHER" id="PTHR13314">
    <property type="entry name" value="CALCIUM CHANNEL FLOWER HOMOLOG"/>
    <property type="match status" value="1"/>
</dbReference>
<feature type="transmembrane region" description="Helical" evidence="14">
    <location>
        <begin position="20"/>
        <end position="42"/>
    </location>
</feature>
<keyword evidence="6 14" id="KW-0812">Transmembrane</keyword>
<keyword evidence="7 14" id="KW-1133">Transmembrane helix</keyword>
<gene>
    <name evidence="15" type="ORF">QYM36_005635</name>
</gene>
<dbReference type="GO" id="GO:0005262">
    <property type="term" value="F:calcium channel activity"/>
    <property type="evidence" value="ECO:0007669"/>
    <property type="project" value="UniProtKB-KW"/>
</dbReference>
<keyword evidence="5" id="KW-0107">Calcium channel</keyword>
<evidence type="ECO:0000256" key="2">
    <source>
        <dbReference type="ARBA" id="ARBA00010023"/>
    </source>
</evidence>
<keyword evidence="10" id="KW-0407">Ion channel</keyword>
<evidence type="ECO:0000256" key="11">
    <source>
        <dbReference type="ARBA" id="ARBA00023329"/>
    </source>
</evidence>
<keyword evidence="16" id="KW-1185">Reference proteome</keyword>
<protein>
    <recommendedName>
        <fullName evidence="3">Calcium channel flower</fullName>
    </recommendedName>
</protein>
<evidence type="ECO:0000313" key="15">
    <source>
        <dbReference type="EMBL" id="KAK2718391.1"/>
    </source>
</evidence>
<proteinExistence type="inferred from homology"/>
<evidence type="ECO:0000256" key="13">
    <source>
        <dbReference type="ARBA" id="ARBA00046506"/>
    </source>
</evidence>
<evidence type="ECO:0000256" key="3">
    <source>
        <dbReference type="ARBA" id="ARBA00016120"/>
    </source>
</evidence>
<keyword evidence="11" id="KW-0968">Cytoplasmic vesicle</keyword>
<accession>A0AA88LAL9</accession>
<keyword evidence="4" id="KW-0106">Calcium</keyword>
<keyword evidence="9" id="KW-0966">Cell projection</keyword>
<comment type="subunit">
    <text evidence="13">Homomultimer. Associates with the dally/ magu complex.</text>
</comment>
<comment type="subcellular location">
    <subcellularLocation>
        <location evidence="1">Cytoplasmic vesicle</location>
        <location evidence="1">Secretory vesicle</location>
        <location evidence="1">Synaptic vesicle membrane</location>
        <topology evidence="1">Multi-pass membrane protein</topology>
    </subcellularLocation>
    <subcellularLocation>
        <location evidence="12">Presynaptic cell membrane</location>
    </subcellularLocation>
</comment>
<feature type="transmembrane region" description="Helical" evidence="14">
    <location>
        <begin position="48"/>
        <end position="72"/>
    </location>
</feature>